<dbReference type="SUPFAM" id="SSF52540">
    <property type="entry name" value="P-loop containing nucleoside triphosphate hydrolases"/>
    <property type="match status" value="1"/>
</dbReference>
<comment type="subcellular location">
    <subcellularLocation>
        <location evidence="6">Cytoplasm</location>
    </subcellularLocation>
</comment>
<comment type="subunit">
    <text evidence="6">Monomer.</text>
</comment>
<reference evidence="7" key="1">
    <citation type="submission" date="2024-07" db="EMBL/GenBank/DDBJ databases">
        <title>Complete genome sequence of Verrucomicrobiaceae bacterium NT6N.</title>
        <authorList>
            <person name="Huang C."/>
            <person name="Takami H."/>
            <person name="Hamasaki K."/>
        </authorList>
    </citation>
    <scope>NUCLEOTIDE SEQUENCE</scope>
    <source>
        <strain evidence="7">NT6N</strain>
    </source>
</reference>
<keyword evidence="2" id="KW-0545">Nucleotide biosynthesis</keyword>
<keyword evidence="6" id="KW-0067">ATP-binding</keyword>
<evidence type="ECO:0000256" key="4">
    <source>
        <dbReference type="ARBA" id="ARBA00022777"/>
    </source>
</evidence>
<dbReference type="EC" id="2.7.4.3" evidence="6"/>
<keyword evidence="1 5" id="KW-0808">Transferase</keyword>
<comment type="similarity">
    <text evidence="5">Belongs to the adenylate kinase family.</text>
</comment>
<evidence type="ECO:0000256" key="2">
    <source>
        <dbReference type="ARBA" id="ARBA00022727"/>
    </source>
</evidence>
<dbReference type="GO" id="GO:0004017">
    <property type="term" value="F:AMP kinase activity"/>
    <property type="evidence" value="ECO:0007669"/>
    <property type="project" value="UniProtKB-EC"/>
</dbReference>
<dbReference type="InterPro" id="IPR000850">
    <property type="entry name" value="Adenylat/UMP-CMP_kin"/>
</dbReference>
<dbReference type="AlphaFoldDB" id="A0AAT9FME7"/>
<dbReference type="GO" id="GO:0005524">
    <property type="term" value="F:ATP binding"/>
    <property type="evidence" value="ECO:0007669"/>
    <property type="project" value="UniProtKB-KW"/>
</dbReference>
<evidence type="ECO:0000256" key="1">
    <source>
        <dbReference type="ARBA" id="ARBA00022679"/>
    </source>
</evidence>
<dbReference type="PANTHER" id="PTHR23359">
    <property type="entry name" value="NUCLEOTIDE KINASE"/>
    <property type="match status" value="1"/>
</dbReference>
<sequence length="398" mass="45693">MSTPDSTHKKSPDLEVKDAQLIFNSVWDGLEAERGRENMRFPKEIILLGGAPGSGKGTNTAYICKVRDITAPPIVVSSLLDTPAMEALKAGGNMVGDREVVDILFRGMLDPIYREGVVLDGFPRTTVQVECIKMLYDKMVSLRRAYQDTPLKVHFKQPIYHIMVLFVDEAESIARQLKRGREVIAHNEEVKRTGTGELLEERPTDTNEDLARNRYRTFKEKTYDALVSLKQIFHYHFINAQLPLEEVQQKILKELEYQSSLELDPRTYDVLRNLPEAAQIVKHARRDLVYRIDRYRLEHPNLFDEVVTFIEEKIIPIVKPHAISGMAHINSEDDLLEDPLALAMLIDVFSERGFFASVDIHRVEVPDHFDVETGHISCREKRVFRIAIRFKGSEIRRG</sequence>
<dbReference type="InterPro" id="IPR033690">
    <property type="entry name" value="Adenylat_kinase_CS"/>
</dbReference>
<keyword evidence="3 6" id="KW-0547">Nucleotide-binding</keyword>
<dbReference type="GO" id="GO:0005737">
    <property type="term" value="C:cytoplasm"/>
    <property type="evidence" value="ECO:0007669"/>
    <property type="project" value="UniProtKB-SubCell"/>
</dbReference>
<evidence type="ECO:0000256" key="5">
    <source>
        <dbReference type="RuleBase" id="RU003330"/>
    </source>
</evidence>
<dbReference type="PROSITE" id="PS00113">
    <property type="entry name" value="ADENYLATE_KINASE"/>
    <property type="match status" value="1"/>
</dbReference>
<comment type="catalytic activity">
    <reaction evidence="6">
        <text>AMP + ATP = 2 ADP</text>
        <dbReference type="Rhea" id="RHEA:12973"/>
        <dbReference type="ChEBI" id="CHEBI:30616"/>
        <dbReference type="ChEBI" id="CHEBI:456215"/>
        <dbReference type="ChEBI" id="CHEBI:456216"/>
        <dbReference type="EC" id="2.7.4.3"/>
    </reaction>
</comment>
<dbReference type="InterPro" id="IPR027417">
    <property type="entry name" value="P-loop_NTPase"/>
</dbReference>
<gene>
    <name evidence="7" type="primary">adk</name>
    <name evidence="7" type="ORF">NT6N_22010</name>
</gene>
<accession>A0AAT9FME7</accession>
<evidence type="ECO:0000313" key="7">
    <source>
        <dbReference type="EMBL" id="BDS07161.1"/>
    </source>
</evidence>
<protein>
    <recommendedName>
        <fullName evidence="6">Adenylate kinase</fullName>
        <ecNumber evidence="6">2.7.4.3</ecNumber>
    </recommendedName>
</protein>
<evidence type="ECO:0000256" key="3">
    <source>
        <dbReference type="ARBA" id="ARBA00022741"/>
    </source>
</evidence>
<dbReference type="PRINTS" id="PR00094">
    <property type="entry name" value="ADENYLTKNASE"/>
</dbReference>
<organism evidence="7">
    <name type="scientific">Oceaniferula spumae</name>
    <dbReference type="NCBI Taxonomy" id="2979115"/>
    <lineage>
        <taxon>Bacteria</taxon>
        <taxon>Pseudomonadati</taxon>
        <taxon>Verrucomicrobiota</taxon>
        <taxon>Verrucomicrobiia</taxon>
        <taxon>Verrucomicrobiales</taxon>
        <taxon>Verrucomicrobiaceae</taxon>
        <taxon>Oceaniferula</taxon>
    </lineage>
</organism>
<proteinExistence type="inferred from homology"/>
<name>A0AAT9FME7_9BACT</name>
<dbReference type="Gene3D" id="3.40.50.300">
    <property type="entry name" value="P-loop containing nucleotide triphosphate hydrolases"/>
    <property type="match status" value="1"/>
</dbReference>
<keyword evidence="4 5" id="KW-0418">Kinase</keyword>
<dbReference type="KEGG" id="osu:NT6N_22010"/>
<evidence type="ECO:0000256" key="6">
    <source>
        <dbReference type="RuleBase" id="RU003331"/>
    </source>
</evidence>
<dbReference type="EMBL" id="AP026866">
    <property type="protein sequence ID" value="BDS07161.1"/>
    <property type="molecule type" value="Genomic_DNA"/>
</dbReference>